<feature type="non-terminal residue" evidence="1">
    <location>
        <position position="1"/>
    </location>
</feature>
<organism evidence="1">
    <name type="scientific">Lepeophtheirus salmonis</name>
    <name type="common">Salmon louse</name>
    <name type="synonym">Caligus salmonis</name>
    <dbReference type="NCBI Taxonomy" id="72036"/>
    <lineage>
        <taxon>Eukaryota</taxon>
        <taxon>Metazoa</taxon>
        <taxon>Ecdysozoa</taxon>
        <taxon>Arthropoda</taxon>
        <taxon>Crustacea</taxon>
        <taxon>Multicrustacea</taxon>
        <taxon>Hexanauplia</taxon>
        <taxon>Copepoda</taxon>
        <taxon>Siphonostomatoida</taxon>
        <taxon>Caligidae</taxon>
        <taxon>Lepeophtheirus</taxon>
    </lineage>
</organism>
<accession>A0A0K2VDB7</accession>
<dbReference type="AlphaFoldDB" id="A0A0K2VDB7"/>
<dbReference type="EMBL" id="HACA01030954">
    <property type="protein sequence ID" value="CDW48315.1"/>
    <property type="molecule type" value="Transcribed_RNA"/>
</dbReference>
<name>A0A0K2VDB7_LEPSM</name>
<proteinExistence type="predicted"/>
<protein>
    <submittedName>
        <fullName evidence="1">Uncharacterized protein</fullName>
    </submittedName>
</protein>
<reference evidence="1" key="1">
    <citation type="submission" date="2014-05" db="EMBL/GenBank/DDBJ databases">
        <authorList>
            <person name="Chronopoulou M."/>
        </authorList>
    </citation>
    <scope>NUCLEOTIDE SEQUENCE</scope>
    <source>
        <tissue evidence="1">Whole organism</tissue>
    </source>
</reference>
<evidence type="ECO:0000313" key="1">
    <source>
        <dbReference type="EMBL" id="CDW48315.1"/>
    </source>
</evidence>
<sequence length="51" mass="6086">GYEVIKEIKTHKLVYIIYMNFDNRGLEILRTFINLSMKKLLVLPSFGVTYY</sequence>